<dbReference type="InterPro" id="IPR018513">
    <property type="entry name" value="Cell_synthase_bac"/>
</dbReference>
<proteinExistence type="inferred from homology"/>
<evidence type="ECO:0000256" key="1">
    <source>
        <dbReference type="RuleBase" id="RU365021"/>
    </source>
</evidence>
<reference evidence="2 3" key="1">
    <citation type="submission" date="2018-10" db="EMBL/GenBank/DDBJ databases">
        <title>Characterization and genome analysis of a novel bacterium Sphingobium yanoikuyae SJTF8 capable of degrading PAHs.</title>
        <authorList>
            <person name="Yin C."/>
            <person name="Xiong W."/>
            <person name="Liang R."/>
        </authorList>
    </citation>
    <scope>NUCLEOTIDE SEQUENCE [LARGE SCALE GENOMIC DNA]</scope>
    <source>
        <strain evidence="2 3">SJTF8</strain>
    </source>
</reference>
<dbReference type="Pfam" id="PF03170">
    <property type="entry name" value="BcsB"/>
    <property type="match status" value="1"/>
</dbReference>
<protein>
    <recommendedName>
        <fullName evidence="1">Cyclic di-GMP-binding protein</fullName>
    </recommendedName>
    <alternativeName>
        <fullName evidence="1">Cellulose synthase regulatory subunit</fullName>
    </alternativeName>
</protein>
<comment type="function">
    <text evidence="1">Binds the cellulose synthase activator, bis-(3'-5') cyclic diguanylic acid (c-di-GMP).</text>
</comment>
<dbReference type="GO" id="GO:0006011">
    <property type="term" value="P:UDP-alpha-D-glucose metabolic process"/>
    <property type="evidence" value="ECO:0007669"/>
    <property type="project" value="InterPro"/>
</dbReference>
<dbReference type="AlphaFoldDB" id="A0A085K346"/>
<comment type="subcellular location">
    <subcellularLocation>
        <location evidence="1">Cell inner membrane</location>
    </subcellularLocation>
</comment>
<dbReference type="Proteomes" id="UP000280708">
    <property type="component" value="Chromosome"/>
</dbReference>
<evidence type="ECO:0000313" key="2">
    <source>
        <dbReference type="EMBL" id="AYO80389.1"/>
    </source>
</evidence>
<dbReference type="EMBL" id="CP033230">
    <property type="protein sequence ID" value="AYO80389.1"/>
    <property type="molecule type" value="Genomic_DNA"/>
</dbReference>
<comment type="similarity">
    <text evidence="1">Belongs to the AcsB/BcsB family.</text>
</comment>
<keyword evidence="1" id="KW-1003">Cell membrane</keyword>
<keyword evidence="1" id="KW-0997">Cell inner membrane</keyword>
<dbReference type="GO" id="GO:0005886">
    <property type="term" value="C:plasma membrane"/>
    <property type="evidence" value="ECO:0007669"/>
    <property type="project" value="UniProtKB-SubCell"/>
</dbReference>
<accession>A0A085K346</accession>
<evidence type="ECO:0000313" key="3">
    <source>
        <dbReference type="Proteomes" id="UP000280708"/>
    </source>
</evidence>
<dbReference type="UniPathway" id="UPA00694"/>
<keyword evidence="1" id="KW-0973">c-di-GMP</keyword>
<keyword evidence="1" id="KW-0472">Membrane</keyword>
<organism evidence="2 3">
    <name type="scientific">Sphingobium yanoikuyae</name>
    <name type="common">Sphingomonas yanoikuyae</name>
    <dbReference type="NCBI Taxonomy" id="13690"/>
    <lineage>
        <taxon>Bacteria</taxon>
        <taxon>Pseudomonadati</taxon>
        <taxon>Pseudomonadota</taxon>
        <taxon>Alphaproteobacteria</taxon>
        <taxon>Sphingomonadales</taxon>
        <taxon>Sphingomonadaceae</taxon>
        <taxon>Sphingobium</taxon>
    </lineage>
</organism>
<comment type="subunit">
    <text evidence="1">Tightly associated with the cellulose synthase catalytic subunit.</text>
</comment>
<gene>
    <name evidence="2" type="ORF">EBF16_28125</name>
</gene>
<dbReference type="GO" id="GO:0030244">
    <property type="term" value="P:cellulose biosynthetic process"/>
    <property type="evidence" value="ECO:0007669"/>
    <property type="project" value="UniProtKB-KW"/>
</dbReference>
<sequence length="529" mass="57099">MRLWVICLQALLFIGLLIAIGQSGLFDTIMGRNVRLGDPLFEDYQRGSIPFIDVDGRDVFVAQSHPDNPLILSGFPAYASKLFRLPTDSRPLGGTYNIAFSTDAVPDAEGALRISINGVKRADVVLNQGRFKRRAKIELTPAELASGQLEVKLALVGRGPMAECTPNEALAAVVTILPESGLHLKLDKAPSTTRDRLALWGDLIPVKWDEDDKAADLATLLAAARLSEKGYGIYFGGSGYAAQALTDIDKGAAIHPGRTQALRYPVSLVSTIENGGARRFDRETTWRYRYDVGQLPDGELPSALDLRLLLGPIAETRTALFVTLNDHLLFTRTLTDEDQRFSHSIALPTADHLDRNQLEITLTAHEREEMRCGARRLIAAEMLPETILRGGGERLVPAIVQLRGLLAANRPVALKAGALTAPQGQATAQLLGQMRPSALAFGTQRPGTTIEVLTGDIAGALARVRPAGRQWLVHFPDDRREGVMVEPFARGASAARAAVALLVTVHRPVPVPPPATPATTPLRATAPAP</sequence>
<dbReference type="RefSeq" id="WP_037510246.1">
    <property type="nucleotide sequence ID" value="NZ_CAIGKD010000016.1"/>
</dbReference>
<keyword evidence="1" id="KW-0135">Cellulose biosynthesis</keyword>
<comment type="pathway">
    <text evidence="1">Glycan metabolism; bacterial cellulose biosynthesis.</text>
</comment>
<name>A0A085K346_SPHYA</name>